<feature type="transmembrane region" description="Helical" evidence="1">
    <location>
        <begin position="418"/>
        <end position="440"/>
    </location>
</feature>
<keyword evidence="1" id="KW-0472">Membrane</keyword>
<sequence length="458" mass="51790">MVMALIVVGLYFLYLYRDRVITLLTGDDRLHFDLNSTLWQLITCCGTCECEWTRSLTSSSCWPFRSSKGKNLLRLLGQTLGVAQIPIELTNIVVGDVPATRAGDYYLTVETSSNPPQITAVVENCEPKVVAFPDTLIIKVRSSPLESNVRFCVKKMHSVGSEDICDCYVSPKMLLYWMVNEDGAVRIRMEPCRKNYTFPLPAWILLDIQEHSKPSRGLGAFDLTIQSSRTGELIPYQSAADFKQAYELLDSSGFRSQEPDEAKLANIDRFIRAKAVCVRQLFLILLIVSGAFMSSHFYCGACFQRYSEIAVINNFGVLFPVLDHKARFYRERCNLDKNLFVDMIEKDVLAGQKLTHEKVDPNCTVTLQEILHTCNDLPVGAQPPTLHLWLGFFEIPIPCFPITCTWNDGLNHFSALHFFFVLVMFAMIIVTWVGCGFLIAQMEGQAMDESRVDSRHAP</sequence>
<evidence type="ECO:0000313" key="2">
    <source>
        <dbReference type="EMBL" id="CAE7399728.1"/>
    </source>
</evidence>
<organism evidence="2 3">
    <name type="scientific">Symbiodinium natans</name>
    <dbReference type="NCBI Taxonomy" id="878477"/>
    <lineage>
        <taxon>Eukaryota</taxon>
        <taxon>Sar</taxon>
        <taxon>Alveolata</taxon>
        <taxon>Dinophyceae</taxon>
        <taxon>Suessiales</taxon>
        <taxon>Symbiodiniaceae</taxon>
        <taxon>Symbiodinium</taxon>
    </lineage>
</organism>
<reference evidence="2" key="1">
    <citation type="submission" date="2021-02" db="EMBL/GenBank/DDBJ databases">
        <authorList>
            <person name="Dougan E. K."/>
            <person name="Rhodes N."/>
            <person name="Thang M."/>
            <person name="Chan C."/>
        </authorList>
    </citation>
    <scope>NUCLEOTIDE SEQUENCE</scope>
</reference>
<feature type="transmembrane region" description="Helical" evidence="1">
    <location>
        <begin position="281"/>
        <end position="299"/>
    </location>
</feature>
<gene>
    <name evidence="2" type="primary">Ccdc65</name>
    <name evidence="2" type="ORF">SNAT2548_LOCUS21765</name>
</gene>
<name>A0A812QRA8_9DINO</name>
<dbReference type="EMBL" id="CAJNDS010002262">
    <property type="protein sequence ID" value="CAE7399728.1"/>
    <property type="molecule type" value="Genomic_DNA"/>
</dbReference>
<evidence type="ECO:0000256" key="1">
    <source>
        <dbReference type="SAM" id="Phobius"/>
    </source>
</evidence>
<dbReference type="AlphaFoldDB" id="A0A812QRA8"/>
<comment type="caution">
    <text evidence="2">The sequence shown here is derived from an EMBL/GenBank/DDBJ whole genome shotgun (WGS) entry which is preliminary data.</text>
</comment>
<keyword evidence="1" id="KW-0812">Transmembrane</keyword>
<evidence type="ECO:0000313" key="3">
    <source>
        <dbReference type="Proteomes" id="UP000604046"/>
    </source>
</evidence>
<dbReference type="OrthoDB" id="417455at2759"/>
<protein>
    <submittedName>
        <fullName evidence="2">Ccdc65 protein</fullName>
    </submittedName>
</protein>
<keyword evidence="1" id="KW-1133">Transmembrane helix</keyword>
<keyword evidence="3" id="KW-1185">Reference proteome</keyword>
<accession>A0A812QRA8</accession>
<proteinExistence type="predicted"/>
<dbReference type="Proteomes" id="UP000604046">
    <property type="component" value="Unassembled WGS sequence"/>
</dbReference>